<sequence>MFSLGSSLLAIEAIDSTIPASELSECLEHKSNSATQRFRTNPTC</sequence>
<reference evidence="1" key="2">
    <citation type="journal article" date="2013" name="Mar. Genomics">
        <title>Expression of sulfatases in Rhodopirellula baltica and the diversity of sulfatases in the genus Rhodopirellula.</title>
        <authorList>
            <person name="Wegner C.E."/>
            <person name="Richter-Heitmann T."/>
            <person name="Klindworth A."/>
            <person name="Klockow C."/>
            <person name="Richter M."/>
            <person name="Achstetter T."/>
            <person name="Glockner F.O."/>
            <person name="Harder J."/>
        </authorList>
    </citation>
    <scope>NUCLEOTIDE SEQUENCE [LARGE SCALE GENOMIC DNA]</scope>
    <source>
        <strain evidence="1">6C</strain>
    </source>
</reference>
<gene>
    <name evidence="1" type="ORF">RE6C_00666</name>
</gene>
<organism evidence="1 2">
    <name type="scientific">Rhodopirellula europaea 6C</name>
    <dbReference type="NCBI Taxonomy" id="1263867"/>
    <lineage>
        <taxon>Bacteria</taxon>
        <taxon>Pseudomonadati</taxon>
        <taxon>Planctomycetota</taxon>
        <taxon>Planctomycetia</taxon>
        <taxon>Pirellulales</taxon>
        <taxon>Pirellulaceae</taxon>
        <taxon>Rhodopirellula</taxon>
    </lineage>
</organism>
<reference evidence="1" key="1">
    <citation type="submission" date="2012-11" db="EMBL/GenBank/DDBJ databases">
        <title>Permanent draft genomes of Rhodopirellula europaea strain SH398 and 6C.</title>
        <authorList>
            <person name="Richter M."/>
            <person name="Richter-Heitmann T."/>
            <person name="Frank C."/>
            <person name="Harder J."/>
            <person name="Glockner F.O."/>
        </authorList>
    </citation>
    <scope>NUCLEOTIDE SEQUENCE</scope>
    <source>
        <strain evidence="1">6C</strain>
    </source>
</reference>
<dbReference type="AlphaFoldDB" id="M2B114"/>
<proteinExistence type="predicted"/>
<dbReference type="PATRIC" id="fig|1263867.3.peg.715"/>
<protein>
    <submittedName>
        <fullName evidence="1">Uncharacterized protein</fullName>
    </submittedName>
</protein>
<comment type="caution">
    <text evidence="1">The sequence shown here is derived from an EMBL/GenBank/DDBJ whole genome shotgun (WGS) entry which is preliminary data.</text>
</comment>
<dbReference type="Proteomes" id="UP000011529">
    <property type="component" value="Unassembled WGS sequence"/>
</dbReference>
<keyword evidence="2" id="KW-1185">Reference proteome</keyword>
<accession>M2B114</accession>
<dbReference type="EMBL" id="ANMO01000031">
    <property type="protein sequence ID" value="EMB18597.1"/>
    <property type="molecule type" value="Genomic_DNA"/>
</dbReference>
<evidence type="ECO:0000313" key="2">
    <source>
        <dbReference type="Proteomes" id="UP000011529"/>
    </source>
</evidence>
<name>M2B114_9BACT</name>
<evidence type="ECO:0000313" key="1">
    <source>
        <dbReference type="EMBL" id="EMB18597.1"/>
    </source>
</evidence>